<feature type="site" description="Transition state stabilizer" evidence="9">
    <location>
        <position position="131"/>
    </location>
</feature>
<dbReference type="GO" id="GO:0071555">
    <property type="term" value="P:cell wall organization"/>
    <property type="evidence" value="ECO:0007669"/>
    <property type="project" value="UniProtKB-KW"/>
</dbReference>
<dbReference type="PANTHER" id="PTHR43126">
    <property type="entry name" value="D-ALANYL-D-ALANINE DIPEPTIDASE"/>
    <property type="match status" value="1"/>
</dbReference>
<dbReference type="EC" id="3.4.13.22" evidence="9"/>
<sequence length="275" mass="30268">MVRQHRDEGGGRQAWRVLGALALLAGLAGCALPQRDTGSSNPAGGAAGKAAGGAAAGAPDAAPDLVPLASVAPAIEQDLRYRGARNFLGRPVAGYEHAQCWLARPAAQALASAQREVAPLGLRLKVFDCYRPQRAVDDFVRWGRDLADQKTRAEYYPRVPKDELFKRGYIAERSGHSRGSTVDLTLVVVDGVRARQALAGPLADGQEVDMGTPFDLFDERSHTDNADLPPDVQKNRQWLRALMQRHGWRNLPEEWWHFTLQGEPYPDRYFDVPLR</sequence>
<comment type="catalytic activity">
    <reaction evidence="1 9">
        <text>D-alanyl-D-alanine + H2O = 2 D-alanine</text>
        <dbReference type="Rhea" id="RHEA:20661"/>
        <dbReference type="ChEBI" id="CHEBI:15377"/>
        <dbReference type="ChEBI" id="CHEBI:57416"/>
        <dbReference type="ChEBI" id="CHEBI:57822"/>
        <dbReference type="EC" id="3.4.13.22"/>
    </reaction>
</comment>
<organism evidence="11 12">
    <name type="scientific">Melaminivora suipulveris</name>
    <dbReference type="NCBI Taxonomy" id="2109913"/>
    <lineage>
        <taxon>Bacteria</taxon>
        <taxon>Pseudomonadati</taxon>
        <taxon>Pseudomonadota</taxon>
        <taxon>Betaproteobacteria</taxon>
        <taxon>Burkholderiales</taxon>
        <taxon>Comamonadaceae</taxon>
        <taxon>Melaminivora</taxon>
    </lineage>
</organism>
<name>A0A2R3QDS2_9BURK</name>
<evidence type="ECO:0000256" key="3">
    <source>
        <dbReference type="ARBA" id="ARBA00022723"/>
    </source>
</evidence>
<proteinExistence type="inferred from homology"/>
<dbReference type="InterPro" id="IPR009045">
    <property type="entry name" value="Zn_M74/Hedgehog-like"/>
</dbReference>
<comment type="similarity">
    <text evidence="9">Belongs to the peptidase M15D family.</text>
</comment>
<dbReference type="PANTHER" id="PTHR43126:SF1">
    <property type="entry name" value="D-ALANYL-D-ALANINE DIPEPTIDASE"/>
    <property type="match status" value="1"/>
</dbReference>
<dbReference type="HAMAP" id="MF_01924">
    <property type="entry name" value="A_A_dipeptidase"/>
    <property type="match status" value="1"/>
</dbReference>
<feature type="active site" description="Proton donor/acceptor" evidence="9">
    <location>
        <position position="254"/>
    </location>
</feature>
<feature type="binding site" evidence="9">
    <location>
        <position position="257"/>
    </location>
    <ligand>
        <name>Zn(2+)</name>
        <dbReference type="ChEBI" id="CHEBI:29105"/>
        <note>catalytic</note>
    </ligand>
</feature>
<keyword evidence="6 9" id="KW-0224">Dipeptidase</keyword>
<dbReference type="GO" id="GO:0008237">
    <property type="term" value="F:metallopeptidase activity"/>
    <property type="evidence" value="ECO:0007669"/>
    <property type="project" value="UniProtKB-KW"/>
</dbReference>
<feature type="binding site" evidence="9">
    <location>
        <position position="183"/>
    </location>
    <ligand>
        <name>Zn(2+)</name>
        <dbReference type="ChEBI" id="CHEBI:29105"/>
        <note>catalytic</note>
    </ligand>
</feature>
<feature type="region of interest" description="Disordered" evidence="10">
    <location>
        <begin position="37"/>
        <end position="56"/>
    </location>
</feature>
<dbReference type="InterPro" id="IPR000755">
    <property type="entry name" value="A_A_dipeptidase"/>
</dbReference>
<dbReference type="GO" id="GO:0160237">
    <property type="term" value="F:D-Ala-D-Ala dipeptidase activity"/>
    <property type="evidence" value="ECO:0007669"/>
    <property type="project" value="UniProtKB-EC"/>
</dbReference>
<dbReference type="SUPFAM" id="SSF55166">
    <property type="entry name" value="Hedgehog/DD-peptidase"/>
    <property type="match status" value="1"/>
</dbReference>
<evidence type="ECO:0000256" key="9">
    <source>
        <dbReference type="HAMAP-Rule" id="MF_01924"/>
    </source>
</evidence>
<evidence type="ECO:0000313" key="11">
    <source>
        <dbReference type="EMBL" id="AVO49923.1"/>
    </source>
</evidence>
<dbReference type="OrthoDB" id="9801430at2"/>
<feature type="compositionally biased region" description="Gly residues" evidence="10">
    <location>
        <begin position="45"/>
        <end position="55"/>
    </location>
</feature>
<evidence type="ECO:0000313" key="12">
    <source>
        <dbReference type="Proteomes" id="UP000237925"/>
    </source>
</evidence>
<accession>A0A2R3QDS2</accession>
<evidence type="ECO:0000256" key="10">
    <source>
        <dbReference type="SAM" id="MobiDB-lite"/>
    </source>
</evidence>
<dbReference type="CDD" id="cd14817">
    <property type="entry name" value="D-Ala-D-Ala_dipeptidase_VanX"/>
    <property type="match status" value="1"/>
</dbReference>
<dbReference type="GO" id="GO:0008270">
    <property type="term" value="F:zinc ion binding"/>
    <property type="evidence" value="ECO:0007669"/>
    <property type="project" value="UniProtKB-UniRule"/>
</dbReference>
<dbReference type="GO" id="GO:0006508">
    <property type="term" value="P:proteolysis"/>
    <property type="evidence" value="ECO:0007669"/>
    <property type="project" value="UniProtKB-KW"/>
</dbReference>
<keyword evidence="5 9" id="KW-0862">Zinc</keyword>
<keyword evidence="12" id="KW-1185">Reference proteome</keyword>
<reference evidence="11 12" key="1">
    <citation type="submission" date="2018-03" db="EMBL/GenBank/DDBJ databases">
        <title>Genome sequencing of Melaminivora sp.</title>
        <authorList>
            <person name="Kim S.-J."/>
            <person name="Heo J."/>
            <person name="Ahn J.-H."/>
            <person name="Kwon S.-W."/>
        </authorList>
    </citation>
    <scope>NUCLEOTIDE SEQUENCE [LARGE SCALE GENOMIC DNA]</scope>
    <source>
        <strain evidence="11 12">SC2-9</strain>
    </source>
</reference>
<dbReference type="Gene3D" id="3.30.1380.10">
    <property type="match status" value="1"/>
</dbReference>
<dbReference type="Proteomes" id="UP000237925">
    <property type="component" value="Chromosome"/>
</dbReference>
<evidence type="ECO:0000256" key="5">
    <source>
        <dbReference type="ARBA" id="ARBA00022833"/>
    </source>
</evidence>
<dbReference type="Pfam" id="PF01427">
    <property type="entry name" value="Peptidase_M15"/>
    <property type="match status" value="1"/>
</dbReference>
<dbReference type="RefSeq" id="WP_106684350.1">
    <property type="nucleotide sequence ID" value="NZ_CP027667.1"/>
</dbReference>
<keyword evidence="8" id="KW-0961">Cell wall biogenesis/degradation</keyword>
<keyword evidence="2 9" id="KW-0645">Protease</keyword>
<evidence type="ECO:0000256" key="1">
    <source>
        <dbReference type="ARBA" id="ARBA00001362"/>
    </source>
</evidence>
<evidence type="ECO:0000256" key="2">
    <source>
        <dbReference type="ARBA" id="ARBA00022670"/>
    </source>
</evidence>
<comment type="function">
    <text evidence="9">Catalyzes hydrolysis of the D-alanyl-D-alanine dipeptide.</text>
</comment>
<gene>
    <name evidence="9" type="primary">ddpX</name>
    <name evidence="11" type="ORF">C6568_12195</name>
</gene>
<evidence type="ECO:0000256" key="4">
    <source>
        <dbReference type="ARBA" id="ARBA00022801"/>
    </source>
</evidence>
<dbReference type="PROSITE" id="PS51257">
    <property type="entry name" value="PROKAR_LIPOPROTEIN"/>
    <property type="match status" value="1"/>
</dbReference>
<keyword evidence="4 9" id="KW-0378">Hydrolase</keyword>
<dbReference type="KEGG" id="mela:C6568_12195"/>
<dbReference type="EMBL" id="CP027667">
    <property type="protein sequence ID" value="AVO49923.1"/>
    <property type="molecule type" value="Genomic_DNA"/>
</dbReference>
<evidence type="ECO:0000256" key="8">
    <source>
        <dbReference type="ARBA" id="ARBA00023316"/>
    </source>
</evidence>
<evidence type="ECO:0000256" key="6">
    <source>
        <dbReference type="ARBA" id="ARBA00022997"/>
    </source>
</evidence>
<keyword evidence="7 9" id="KW-0482">Metalloprotease</keyword>
<evidence type="ECO:0000256" key="7">
    <source>
        <dbReference type="ARBA" id="ARBA00023049"/>
    </source>
</evidence>
<protein>
    <recommendedName>
        <fullName evidence="9">D-alanyl-D-alanine dipeptidase</fullName>
        <shortName evidence="9">D-Ala-D-Ala dipeptidase</shortName>
        <ecNumber evidence="9">3.4.13.22</ecNumber>
    </recommendedName>
</protein>
<comment type="cofactor">
    <cofactor evidence="9">
        <name>Zn(2+)</name>
        <dbReference type="ChEBI" id="CHEBI:29105"/>
    </cofactor>
    <text evidence="9">Binds 1 zinc ion per subunit.</text>
</comment>
<feature type="binding site" evidence="9">
    <location>
        <position position="176"/>
    </location>
    <ligand>
        <name>Zn(2+)</name>
        <dbReference type="ChEBI" id="CHEBI:29105"/>
        <note>catalytic</note>
    </ligand>
</feature>
<dbReference type="AlphaFoldDB" id="A0A2R3QDS2"/>
<keyword evidence="3 9" id="KW-0479">Metal-binding</keyword>